<evidence type="ECO:0000313" key="2">
    <source>
        <dbReference type="EMBL" id="QEC77928.1"/>
    </source>
</evidence>
<dbReference type="SUPFAM" id="SSF53448">
    <property type="entry name" value="Nucleotide-diphospho-sugar transferases"/>
    <property type="match status" value="1"/>
</dbReference>
<feature type="domain" description="Glycosyltransferase 2-like" evidence="1">
    <location>
        <begin position="1"/>
        <end position="103"/>
    </location>
</feature>
<proteinExistence type="predicted"/>
<dbReference type="PANTHER" id="PTHR22916:SF3">
    <property type="entry name" value="UDP-GLCNAC:BETAGAL BETA-1,3-N-ACETYLGLUCOSAMINYLTRANSFERASE-LIKE PROTEIN 1"/>
    <property type="match status" value="1"/>
</dbReference>
<keyword evidence="3" id="KW-1185">Reference proteome</keyword>
<dbReference type="EMBL" id="CP042437">
    <property type="protein sequence ID" value="QEC77928.1"/>
    <property type="molecule type" value="Genomic_DNA"/>
</dbReference>
<dbReference type="RefSeq" id="WP_147056075.1">
    <property type="nucleotide sequence ID" value="NZ_CP042437.1"/>
</dbReference>
<protein>
    <submittedName>
        <fullName evidence="2">Glycosyltransferase family 2 protein</fullName>
    </submittedName>
</protein>
<accession>A0A5B8W6P9</accession>
<reference evidence="2 3" key="1">
    <citation type="journal article" date="2013" name="J. Microbiol.">
        <title>Mucilaginibacter ginsenosidivorax sp. nov., with ginsenoside converting activity isolated from sediment.</title>
        <authorList>
            <person name="Kim J.K."/>
            <person name="Choi T.E."/>
            <person name="Liu Q.M."/>
            <person name="Park H.Y."/>
            <person name="Yi T.H."/>
            <person name="Yoon M.H."/>
            <person name="Kim S.C."/>
            <person name="Im W.T."/>
        </authorList>
    </citation>
    <scope>NUCLEOTIDE SEQUENCE [LARGE SCALE GENOMIC DNA]</scope>
    <source>
        <strain evidence="2 3">KHI28</strain>
    </source>
</reference>
<dbReference type="PANTHER" id="PTHR22916">
    <property type="entry name" value="GLYCOSYLTRANSFERASE"/>
    <property type="match status" value="1"/>
</dbReference>
<dbReference type="KEGG" id="mgk:FSB76_19030"/>
<organism evidence="2 3">
    <name type="scientific">Mucilaginibacter ginsenosidivorax</name>
    <dbReference type="NCBI Taxonomy" id="862126"/>
    <lineage>
        <taxon>Bacteria</taxon>
        <taxon>Pseudomonadati</taxon>
        <taxon>Bacteroidota</taxon>
        <taxon>Sphingobacteriia</taxon>
        <taxon>Sphingobacteriales</taxon>
        <taxon>Sphingobacteriaceae</taxon>
        <taxon>Mucilaginibacter</taxon>
    </lineage>
</organism>
<evidence type="ECO:0000259" key="1">
    <source>
        <dbReference type="Pfam" id="PF00535"/>
    </source>
</evidence>
<sequence length="296" mass="33852">MPAYNAANYIAESIESVINQSYPYWELLVVDDGSTDDTAAIIKRFELTDQRVKYLFQQNGRQGKARNLGIQNSGGKYIAFLDADDKWTSDKLTIQTKLLSADTNTDLHFAQGYSLTGNQVEDYDVDVKPIWNSNNFIDFVQQNRIPILSVLIKKEALLQAGGFTEDENIQNVEDYHLWLKLLISNKVFKSTADRLFYYRIHTNQSTFQNQNTAAPIFHVYGNLLKTCQDDKVGQILMGKLKWYIFRPEFHAECLEIIITHLNNKGKALIAFIIKKLFAGPAYIQQKLAFKLVSVFG</sequence>
<dbReference type="Gene3D" id="3.90.550.10">
    <property type="entry name" value="Spore Coat Polysaccharide Biosynthesis Protein SpsA, Chain A"/>
    <property type="match status" value="1"/>
</dbReference>
<dbReference type="Proteomes" id="UP000321362">
    <property type="component" value="Chromosome"/>
</dbReference>
<dbReference type="InterPro" id="IPR029044">
    <property type="entry name" value="Nucleotide-diphossugar_trans"/>
</dbReference>
<keyword evidence="2" id="KW-0808">Transferase</keyword>
<name>A0A5B8W6P9_9SPHI</name>
<dbReference type="AlphaFoldDB" id="A0A5B8W6P9"/>
<dbReference type="GO" id="GO:0016758">
    <property type="term" value="F:hexosyltransferase activity"/>
    <property type="evidence" value="ECO:0007669"/>
    <property type="project" value="UniProtKB-ARBA"/>
</dbReference>
<dbReference type="OrthoDB" id="6638511at2"/>
<gene>
    <name evidence="2" type="ORF">FSB76_19030</name>
</gene>
<dbReference type="InterPro" id="IPR001173">
    <property type="entry name" value="Glyco_trans_2-like"/>
</dbReference>
<evidence type="ECO:0000313" key="3">
    <source>
        <dbReference type="Proteomes" id="UP000321362"/>
    </source>
</evidence>
<dbReference type="CDD" id="cd00761">
    <property type="entry name" value="Glyco_tranf_GTA_type"/>
    <property type="match status" value="1"/>
</dbReference>
<dbReference type="Pfam" id="PF00535">
    <property type="entry name" value="Glycos_transf_2"/>
    <property type="match status" value="1"/>
</dbReference>